<evidence type="ECO:0000313" key="3">
    <source>
        <dbReference type="Proteomes" id="UP001596132"/>
    </source>
</evidence>
<accession>A0ABW0YFK5</accession>
<organism evidence="2 3">
    <name type="scientific">Aeromonas eucrenophila</name>
    <dbReference type="NCBI Taxonomy" id="649"/>
    <lineage>
        <taxon>Bacteria</taxon>
        <taxon>Pseudomonadati</taxon>
        <taxon>Pseudomonadota</taxon>
        <taxon>Gammaproteobacteria</taxon>
        <taxon>Aeromonadales</taxon>
        <taxon>Aeromonadaceae</taxon>
        <taxon>Aeromonas</taxon>
    </lineage>
</organism>
<name>A0ABW0YFK5_9GAMM</name>
<comment type="caution">
    <text evidence="2">The sequence shown here is derived from an EMBL/GenBank/DDBJ whole genome shotgun (WGS) entry which is preliminary data.</text>
</comment>
<evidence type="ECO:0000313" key="2">
    <source>
        <dbReference type="EMBL" id="MFC5708415.1"/>
    </source>
</evidence>
<feature type="chain" id="PRO_5046517841" evidence="1">
    <location>
        <begin position="21"/>
        <end position="555"/>
    </location>
</feature>
<dbReference type="InterPro" id="IPR022562">
    <property type="entry name" value="DUF3466"/>
</dbReference>
<dbReference type="Proteomes" id="UP001596132">
    <property type="component" value="Unassembled WGS sequence"/>
</dbReference>
<keyword evidence="1" id="KW-0732">Signal</keyword>
<dbReference type="EMBL" id="JBHSPP010000017">
    <property type="protein sequence ID" value="MFC5708415.1"/>
    <property type="molecule type" value="Genomic_DNA"/>
</dbReference>
<dbReference type="InterPro" id="IPR020008">
    <property type="entry name" value="GlyGly_CTERM"/>
</dbReference>
<dbReference type="RefSeq" id="WP_042638285.1">
    <property type="nucleotide sequence ID" value="NZ_CDDF01000001.1"/>
</dbReference>
<feature type="signal peptide" evidence="1">
    <location>
        <begin position="1"/>
        <end position="20"/>
    </location>
</feature>
<dbReference type="Pfam" id="PF11949">
    <property type="entry name" value="DUF3466"/>
    <property type="match status" value="1"/>
</dbReference>
<sequence length="555" mass="59792">MKKQLSMLAILVGASLNAQAAQSSFFTIVDNEVKGYASGISGDASGLVGINTTNNMAEYFSTVRSADFLVDRFRFEQGCILSGDVCNTFWDEAPTPTYAYQWRRDFLDGLDQRSNVGYVVSTETDGLVTGLGDTPADRVGYKMAGKLRTAFAIVADGNPVELKDNASVSSLNHSLSVPTAIKKLNGQYLVTGTAASGQYRHNVGGDFYNWCFAGNDDEGGEYRYCPGVDTQASFWLLNGNGTVNKLIQAPDYAHRRDEVLQTASALGADEYKGTLYGVGYSSTGEVGSGNLDGRNLASFWTLDLNAGTVSATQRIPLPEGEPGKDDEKLQHSWAVGLNKNGYVIGNQRWNLNKGQNRPTEMFLFNLAAPTTAAVIPLQDSPLSGSGSEAAAINDHNMVVGWRDSRHQTQPVANGTNRMQEAFLLNAAAPNNSWYLNDLICGLDDTGAKQCVQKNGYYYHIAYASGISTDGTISATAYRYASESDLNNRANATVVAVKLAPAIKKDYEGNDPANYVVSNAPVNNQTGQDGEGGGGGSLFWLTLLALPFAWLRRHPR</sequence>
<keyword evidence="3" id="KW-1185">Reference proteome</keyword>
<gene>
    <name evidence="2" type="ORF">ACFPVW_20630</name>
</gene>
<evidence type="ECO:0000256" key="1">
    <source>
        <dbReference type="SAM" id="SignalP"/>
    </source>
</evidence>
<reference evidence="3" key="1">
    <citation type="journal article" date="2019" name="Int. J. Syst. Evol. Microbiol.">
        <title>The Global Catalogue of Microorganisms (GCM) 10K type strain sequencing project: providing services to taxonomists for standard genome sequencing and annotation.</title>
        <authorList>
            <consortium name="The Broad Institute Genomics Platform"/>
            <consortium name="The Broad Institute Genome Sequencing Center for Infectious Disease"/>
            <person name="Wu L."/>
            <person name="Ma J."/>
        </authorList>
    </citation>
    <scope>NUCLEOTIDE SEQUENCE [LARGE SCALE GENOMIC DNA]</scope>
    <source>
        <strain evidence="3">KCTC 15012</strain>
    </source>
</reference>
<protein>
    <submittedName>
        <fullName evidence="2">DUF3466 family protein</fullName>
    </submittedName>
</protein>
<dbReference type="NCBIfam" id="TIGR03501">
    <property type="entry name" value="GlyGly_CTERM"/>
    <property type="match status" value="1"/>
</dbReference>
<proteinExistence type="predicted"/>